<dbReference type="EMBL" id="CP006646">
    <property type="protein sequence ID" value="AGT36169.1"/>
    <property type="molecule type" value="Genomic_DNA"/>
</dbReference>
<protein>
    <submittedName>
        <fullName evidence="1">Uncharacterized protein</fullName>
    </submittedName>
</protein>
<dbReference type="AlphaFoldDB" id="S5ZXR5"/>
<dbReference type="GeneID" id="16574475"/>
<dbReference type="Proteomes" id="UP000015543">
    <property type="component" value="Chromosome"/>
</dbReference>
<dbReference type="KEGG" id="thb:N186_09165"/>
<reference evidence="1 2" key="1">
    <citation type="journal article" date="2013" name="Genome Announc.">
        <title>Complete Genomic Sequence of 'Thermofilum adornatus' Strain 1910bT, a Hyperthermophilic Anaerobic Organotrophic Crenarchaeon.</title>
        <authorList>
            <person name="Dominova I.N."/>
            <person name="Kublanov I.V."/>
            <person name="Podosokorskaya O.A."/>
            <person name="Derbikova K.S."/>
            <person name="Patrushev M.V."/>
            <person name="Toshchakov S.V."/>
        </authorList>
    </citation>
    <scope>NUCLEOTIDE SEQUENCE [LARGE SCALE GENOMIC DNA]</scope>
    <source>
        <strain evidence="2">1910b</strain>
    </source>
</reference>
<sequence>MSEDFMKDIKYIMVTYYPNHWNNLPNNETSYTRRLLKGVQPNELIEYAKTLFIKLSDEHATAEKAWIGLVYGYDTKREKNKIYFKVKIEREIPLHQLPPEIQALRKSGWYLKEKVLPIETSHASSLVPPFFSELLATNNWEEFEDGVSYLLKLIGINEIFRYDKTEQKGRPDGFFIVNNLAVIYDATLDTKFE</sequence>
<gene>
    <name evidence="1" type="ORF">N186_09165</name>
</gene>
<name>S5ZXR5_9CREN</name>
<dbReference type="HOGENOM" id="CLU_1406039_0_0_2"/>
<evidence type="ECO:0000313" key="2">
    <source>
        <dbReference type="Proteomes" id="UP000015543"/>
    </source>
</evidence>
<organism evidence="1 2">
    <name type="scientific">Thermofilum adornatum</name>
    <dbReference type="NCBI Taxonomy" id="1365176"/>
    <lineage>
        <taxon>Archaea</taxon>
        <taxon>Thermoproteota</taxon>
        <taxon>Thermoprotei</taxon>
        <taxon>Thermofilales</taxon>
        <taxon>Thermofilaceae</taxon>
        <taxon>Thermofilum</taxon>
    </lineage>
</organism>
<evidence type="ECO:0000313" key="1">
    <source>
        <dbReference type="EMBL" id="AGT36169.1"/>
    </source>
</evidence>
<accession>S5ZXR5</accession>
<proteinExistence type="predicted"/>
<keyword evidence="2" id="KW-1185">Reference proteome</keyword>
<dbReference type="RefSeq" id="WP_020963476.1">
    <property type="nucleotide sequence ID" value="NC_022093.1"/>
</dbReference>